<feature type="transmembrane region" description="Helical" evidence="1">
    <location>
        <begin position="318"/>
        <end position="338"/>
    </location>
</feature>
<dbReference type="PANTHER" id="PTHR35342:SF5">
    <property type="entry name" value="TRICARBOXYLIC TRANSPORT PROTEIN"/>
    <property type="match status" value="1"/>
</dbReference>
<evidence type="ECO:0000313" key="3">
    <source>
        <dbReference type="EMBL" id="MFC0208153.1"/>
    </source>
</evidence>
<dbReference type="RefSeq" id="WP_261521380.1">
    <property type="nucleotide sequence ID" value="NZ_JAODNW010000018.1"/>
</dbReference>
<protein>
    <submittedName>
        <fullName evidence="3">Tripartite tricarboxylate transporter permease</fullName>
    </submittedName>
</protein>
<feature type="transmembrane region" description="Helical" evidence="1">
    <location>
        <begin position="143"/>
        <end position="160"/>
    </location>
</feature>
<dbReference type="PANTHER" id="PTHR35342">
    <property type="entry name" value="TRICARBOXYLIC TRANSPORT PROTEIN"/>
    <property type="match status" value="1"/>
</dbReference>
<dbReference type="Pfam" id="PF01970">
    <property type="entry name" value="TctA"/>
    <property type="match status" value="1"/>
</dbReference>
<comment type="caution">
    <text evidence="3">The sequence shown here is derived from an EMBL/GenBank/DDBJ whole genome shotgun (WGS) entry which is preliminary data.</text>
</comment>
<feature type="transmembrane region" description="Helical" evidence="1">
    <location>
        <begin position="470"/>
        <end position="490"/>
    </location>
</feature>
<feature type="transmembrane region" description="Helical" evidence="1">
    <location>
        <begin position="358"/>
        <end position="384"/>
    </location>
</feature>
<keyword evidence="1" id="KW-0472">Membrane</keyword>
<keyword evidence="1" id="KW-1133">Transmembrane helix</keyword>
<gene>
    <name evidence="3" type="ORF">ACFFJ2_07040</name>
</gene>
<name>A0ABV6D680_9HYPH</name>
<feature type="domain" description="DUF112" evidence="2">
    <location>
        <begin position="18"/>
        <end position="438"/>
    </location>
</feature>
<dbReference type="InterPro" id="IPR002823">
    <property type="entry name" value="DUF112_TM"/>
</dbReference>
<dbReference type="EMBL" id="JBHLXD010000009">
    <property type="protein sequence ID" value="MFC0208153.1"/>
    <property type="molecule type" value="Genomic_DNA"/>
</dbReference>
<feature type="transmembrane region" description="Helical" evidence="1">
    <location>
        <begin position="57"/>
        <end position="78"/>
    </location>
</feature>
<organism evidence="3 4">
    <name type="scientific">Chelativorans intermedius</name>
    <dbReference type="NCBI Taxonomy" id="515947"/>
    <lineage>
        <taxon>Bacteria</taxon>
        <taxon>Pseudomonadati</taxon>
        <taxon>Pseudomonadota</taxon>
        <taxon>Alphaproteobacteria</taxon>
        <taxon>Hyphomicrobiales</taxon>
        <taxon>Phyllobacteriaceae</taxon>
        <taxon>Chelativorans</taxon>
    </lineage>
</organism>
<evidence type="ECO:0000313" key="4">
    <source>
        <dbReference type="Proteomes" id="UP001589755"/>
    </source>
</evidence>
<proteinExistence type="predicted"/>
<feature type="transmembrane region" description="Helical" evidence="1">
    <location>
        <begin position="258"/>
        <end position="281"/>
    </location>
</feature>
<feature type="transmembrane region" description="Helical" evidence="1">
    <location>
        <begin position="431"/>
        <end position="450"/>
    </location>
</feature>
<keyword evidence="4" id="KW-1185">Reference proteome</keyword>
<feature type="transmembrane region" description="Helical" evidence="1">
    <location>
        <begin position="396"/>
        <end position="425"/>
    </location>
</feature>
<dbReference type="Proteomes" id="UP001589755">
    <property type="component" value="Unassembled WGS sequence"/>
</dbReference>
<feature type="transmembrane region" description="Helical" evidence="1">
    <location>
        <begin position="166"/>
        <end position="184"/>
    </location>
</feature>
<accession>A0ABV6D680</accession>
<keyword evidence="1" id="KW-0812">Transmembrane</keyword>
<reference evidence="3 4" key="1">
    <citation type="submission" date="2024-09" db="EMBL/GenBank/DDBJ databases">
        <authorList>
            <person name="Sun Q."/>
            <person name="Mori K."/>
        </authorList>
    </citation>
    <scope>NUCLEOTIDE SEQUENCE [LARGE SCALE GENOMIC DNA]</scope>
    <source>
        <strain evidence="3 4">CCM 8543</strain>
    </source>
</reference>
<evidence type="ECO:0000259" key="2">
    <source>
        <dbReference type="Pfam" id="PF01970"/>
    </source>
</evidence>
<evidence type="ECO:0000256" key="1">
    <source>
        <dbReference type="SAM" id="Phobius"/>
    </source>
</evidence>
<feature type="transmembrane region" description="Helical" evidence="1">
    <location>
        <begin position="106"/>
        <end position="131"/>
    </location>
</feature>
<feature type="transmembrane region" description="Helical" evidence="1">
    <location>
        <begin position="196"/>
        <end position="216"/>
    </location>
</feature>
<sequence length="506" mass="52274">MDIAAILAAVLAPKLVVTVVVCTFYGAFVGAMPGLTATMAVALLVPFTYFMDPAQAVAAIVATTTTAIFAGDISGALLRMPGTPASAAYVEDSYAMARGGRPRTALFVSLFAACIGGIIGVAILSAAAPQLARVAARFSSDEMFWLACLGLSCAVFVGGASVPRNFASLFIGLAIATVGIDVAVGHPRFTFGINDLLDGISFIPAMIGMFAVAELLRNAETRDPVRLGRLKVEGLGKAVAAGWREVRGRKINVARSGIAGTVIGSLPGAGADVAAWICYAISRRFSRTPERFGKGHTEGMIDGGAANNAALAGAWTPALVFGIPGDSVTAIAIGVLLMKGLTPGPQIFSTDALLVYTLFGSFFLANLVMLLSGTLAILAATFLLRAPRSVLMPSVLILSMLGAYAILGSTTAIWIVLALGLLGYLMSHAEIPIAPAILGIVLGQVVEDNFMVSMMKAQGDLSGFFARETAAFLGVATILIWGLLLVRAGLELAGRRPAASSRETNT</sequence>